<accession>A0A935TFL5</accession>
<evidence type="ECO:0000259" key="1">
    <source>
        <dbReference type="Pfam" id="PF07589"/>
    </source>
</evidence>
<protein>
    <submittedName>
        <fullName evidence="2">PEP-CTERM sorting domain-containing protein</fullName>
    </submittedName>
</protein>
<reference evidence="2 3" key="1">
    <citation type="submission" date="2020-10" db="EMBL/GenBank/DDBJ databases">
        <title>Connecting structure to function with the recovery of over 1000 high-quality activated sludge metagenome-assembled genomes encoding full-length rRNA genes using long-read sequencing.</title>
        <authorList>
            <person name="Singleton C.M."/>
            <person name="Petriglieri F."/>
            <person name="Kristensen J.M."/>
            <person name="Kirkegaard R.H."/>
            <person name="Michaelsen T.Y."/>
            <person name="Andersen M.H."/>
            <person name="Karst S.M."/>
            <person name="Dueholm M.S."/>
            <person name="Nielsen P.H."/>
            <person name="Albertsen M."/>
        </authorList>
    </citation>
    <scope>NUCLEOTIDE SEQUENCE [LARGE SCALE GENOMIC DNA]</scope>
    <source>
        <strain evidence="2">Fred_18-Q3-R57-64_BAT3C.720</strain>
    </source>
</reference>
<comment type="caution">
    <text evidence="2">The sequence shown here is derived from an EMBL/GenBank/DDBJ whole genome shotgun (WGS) entry which is preliminary data.</text>
</comment>
<dbReference type="Proteomes" id="UP000706151">
    <property type="component" value="Unassembled WGS sequence"/>
</dbReference>
<dbReference type="NCBIfam" id="TIGR02595">
    <property type="entry name" value="PEP_CTERM"/>
    <property type="match status" value="1"/>
</dbReference>
<feature type="domain" description="Ice-binding protein C-terminal" evidence="1">
    <location>
        <begin position="451"/>
        <end position="472"/>
    </location>
</feature>
<dbReference type="Pfam" id="PF07589">
    <property type="entry name" value="PEP-CTERM"/>
    <property type="match status" value="1"/>
</dbReference>
<proteinExistence type="predicted"/>
<sequence>MSSAGNPLNTIANRSTVAPLPVYVPQPGYTYAGTGATFNEFPAIPRIDSGSNTIATRGQTPPLIEITDSNAVKTSVGTSAIYTNPGGTLISGVSNFGNQPGFDRYLVPGQTNLKFDQFPGAPTVTDGSKIAFKGNFAGGTGVYWTDAADSTSPIYRIADNTTAGTDFSGGSTAPPSASKGQVVFLGVDNEDNPTKGGIFRAALETNNNPTLTKVVSLGAVTPGFPDADNTFSRLGEALSFDGRYLAFWGGVGAATKSVILKCPDDGNQDVLNYCVNGPDGIAPGDPGDSGDSFDNTIEQVPLNQGIFVKDLMDNSLDLVASTWGGDGFTDFVYWGFTGRPPGVGHGDDPEESLELARWRSTSFVAGDNGMVAFKGSKEEIFGLYLAKALSDPLLTLAEKGDDGSLIDPDATGMPITALGIERDGFRNGWLAISASMANDEESMAGVYVTRVPEPGTLALFGIAAAGLAWRRRK</sequence>
<organism evidence="2 3">
    <name type="scientific">Candidatus Accumulibacter affinis</name>
    <dbReference type="NCBI Taxonomy" id="2954384"/>
    <lineage>
        <taxon>Bacteria</taxon>
        <taxon>Pseudomonadati</taxon>
        <taxon>Pseudomonadota</taxon>
        <taxon>Betaproteobacteria</taxon>
        <taxon>Candidatus Accumulibacter</taxon>
    </lineage>
</organism>
<evidence type="ECO:0000313" key="3">
    <source>
        <dbReference type="Proteomes" id="UP000706151"/>
    </source>
</evidence>
<gene>
    <name evidence="2" type="ORF">IPK02_22375</name>
</gene>
<dbReference type="InterPro" id="IPR013424">
    <property type="entry name" value="Ice-binding_C"/>
</dbReference>
<evidence type="ECO:0000313" key="2">
    <source>
        <dbReference type="EMBL" id="MBK7956463.1"/>
    </source>
</evidence>
<name>A0A935TFL5_9PROT</name>
<dbReference type="AlphaFoldDB" id="A0A935TFL5"/>
<dbReference type="EMBL" id="JADJOT010000012">
    <property type="protein sequence ID" value="MBK7956463.1"/>
    <property type="molecule type" value="Genomic_DNA"/>
</dbReference>